<comment type="caution">
    <text evidence="2">The sequence shown here is derived from an EMBL/GenBank/DDBJ whole genome shotgun (WGS) entry which is preliminary data.</text>
</comment>
<feature type="domain" description="Helicase-associated" evidence="1">
    <location>
        <begin position="620"/>
        <end position="686"/>
    </location>
</feature>
<dbReference type="PANTHER" id="PTHR33418">
    <property type="entry name" value="HELICASE-ASSOCIATED"/>
    <property type="match status" value="1"/>
</dbReference>
<feature type="domain" description="Helicase-associated" evidence="1">
    <location>
        <begin position="378"/>
        <end position="448"/>
    </location>
</feature>
<reference evidence="2" key="1">
    <citation type="submission" date="2023-06" db="EMBL/GenBank/DDBJ databases">
        <title>Survivors Of The Sea: Transcriptome response of Skeletonema marinoi to long-term dormancy.</title>
        <authorList>
            <person name="Pinder M.I.M."/>
            <person name="Kourtchenko O."/>
            <person name="Robertson E.K."/>
            <person name="Larsson T."/>
            <person name="Maumus F."/>
            <person name="Osuna-Cruz C.M."/>
            <person name="Vancaester E."/>
            <person name="Stenow R."/>
            <person name="Vandepoele K."/>
            <person name="Ploug H."/>
            <person name="Bruchert V."/>
            <person name="Godhe A."/>
            <person name="Topel M."/>
        </authorList>
    </citation>
    <scope>NUCLEOTIDE SEQUENCE</scope>
    <source>
        <strain evidence="2">R05AC</strain>
    </source>
</reference>
<dbReference type="InterPro" id="IPR005114">
    <property type="entry name" value="Helicase_assoc"/>
</dbReference>
<keyword evidence="2" id="KW-0067">ATP-binding</keyword>
<keyword evidence="2" id="KW-0547">Nucleotide-binding</keyword>
<dbReference type="Pfam" id="PF03457">
    <property type="entry name" value="HA"/>
    <property type="match status" value="5"/>
</dbReference>
<evidence type="ECO:0000313" key="2">
    <source>
        <dbReference type="EMBL" id="KAK1748002.1"/>
    </source>
</evidence>
<sequence length="782" mass="89961">MSHLEESAVMKNDEVEEWASSIFNPPKHQFQKMSPSRKKQKLDDAFKLDCIPPSSFRHDNAIKLSLSQDENNFIDGWNHPRASPKSFQDGLFTSGTFDFSLPATPLRAGADLDDVDLASPPEIRKQFSLDTHKMSSPRFPTFPTGEVQQLIALSPKREGGSMFQEIQGRIQHLSPGQTLYNVASNSDDGSPCRPHDWAMQEEQINAGEDNSHYFNPPQSHLRKSRISDTTKAVSVTEPITPSQDHIYESVSNETSSPAVLQHDMHYLKTADCTPDTKLSTPNAITNVSNSDSTIDNTIQYNMPSSWSQAPLPPFVSHKGESAHPELLPRPPQPNRYSSFRGWNPTPTPQFMSPFNSVHDQASYSFHPDRAHSSIIDNDYTWNHNQALLTMFQSRFGHCNVPEGYGVGTEYEGLRSWCQEQKVEYQKMCRGETTTMTPTRRNILQKLGFAGVGENIRKKRTSSESSKAAWRKWMEKLTQYRNEYGNVDVPLKYEPCPSLGTFVNRQRSELRKMEAGKATSLTPERIQDLNKLGFTWALRESHVSWEDRYEELKQFKDTNGHCNVPKQYPKNPALGYWVNEQRSQYRRFVDKKTSYMTEDKVQALKKIGFKWSMREGGNGNSNWDNWLKQLRAYKDEHGDTDVPLKYPKNSALGAFVNRQRTEYRKMQQGVHSSLTEERINSLNELGFKWQMRVSRTPWEQRLKELREFKDVHGHCNVPSTWSENQPLAYWVFKQRGQYRMFKQALESGNRNSRCNMTADRVAQLDILGFEWAPTRKASRLSEK</sequence>
<dbReference type="Gene3D" id="6.10.140.530">
    <property type="match status" value="4"/>
</dbReference>
<proteinExistence type="predicted"/>
<dbReference type="Proteomes" id="UP001224775">
    <property type="component" value="Unassembled WGS sequence"/>
</dbReference>
<accession>A0AAD9DI22</accession>
<dbReference type="PANTHER" id="PTHR33418:SF1">
    <property type="entry name" value="HELICASE-ASSOCIATED DOMAIN-CONTAINING PROTEIN"/>
    <property type="match status" value="1"/>
</dbReference>
<dbReference type="EMBL" id="JATAAI010000002">
    <property type="protein sequence ID" value="KAK1748002.1"/>
    <property type="molecule type" value="Genomic_DNA"/>
</dbReference>
<evidence type="ECO:0000313" key="3">
    <source>
        <dbReference type="Proteomes" id="UP001224775"/>
    </source>
</evidence>
<name>A0AAD9DI22_9STRA</name>
<feature type="domain" description="Helicase-associated" evidence="1">
    <location>
        <begin position="542"/>
        <end position="608"/>
    </location>
</feature>
<feature type="domain" description="Helicase-associated" evidence="1">
    <location>
        <begin position="694"/>
        <end position="768"/>
    </location>
</feature>
<organism evidence="2 3">
    <name type="scientific">Skeletonema marinoi</name>
    <dbReference type="NCBI Taxonomy" id="267567"/>
    <lineage>
        <taxon>Eukaryota</taxon>
        <taxon>Sar</taxon>
        <taxon>Stramenopiles</taxon>
        <taxon>Ochrophyta</taxon>
        <taxon>Bacillariophyta</taxon>
        <taxon>Coscinodiscophyceae</taxon>
        <taxon>Thalassiosirophycidae</taxon>
        <taxon>Thalassiosirales</taxon>
        <taxon>Skeletonemataceae</taxon>
        <taxon>Skeletonema</taxon>
        <taxon>Skeletonema marinoi-dohrnii complex</taxon>
    </lineage>
</organism>
<dbReference type="GO" id="GO:0004386">
    <property type="term" value="F:helicase activity"/>
    <property type="evidence" value="ECO:0007669"/>
    <property type="project" value="UniProtKB-KW"/>
</dbReference>
<keyword evidence="2" id="KW-0347">Helicase</keyword>
<feature type="domain" description="Helicase-associated" evidence="1">
    <location>
        <begin position="466"/>
        <end position="533"/>
    </location>
</feature>
<evidence type="ECO:0000259" key="1">
    <source>
        <dbReference type="Pfam" id="PF03457"/>
    </source>
</evidence>
<protein>
    <submittedName>
        <fullName evidence="2">Helicase-associated domain-containing protein</fullName>
    </submittedName>
</protein>
<keyword evidence="2" id="KW-0378">Hydrolase</keyword>
<gene>
    <name evidence="2" type="ORF">QTG54_001965</name>
</gene>
<dbReference type="AlphaFoldDB" id="A0AAD9DI22"/>
<keyword evidence="3" id="KW-1185">Reference proteome</keyword>